<accession>A0AA36GJ24</accession>
<dbReference type="AlphaFoldDB" id="A0AA36GJ24"/>
<reference evidence="4" key="1">
    <citation type="submission" date="2023-07" db="EMBL/GenBank/DDBJ databases">
        <authorList>
            <consortium name="CYATHOMIX"/>
        </authorList>
    </citation>
    <scope>NUCLEOTIDE SEQUENCE</scope>
    <source>
        <strain evidence="4">N/A</strain>
    </source>
</reference>
<feature type="region of interest" description="Disordered" evidence="1">
    <location>
        <begin position="96"/>
        <end position="162"/>
    </location>
</feature>
<feature type="domain" description="Ground-like" evidence="3">
    <location>
        <begin position="163"/>
        <end position="232"/>
    </location>
</feature>
<feature type="compositionally biased region" description="Basic and acidic residues" evidence="1">
    <location>
        <begin position="115"/>
        <end position="127"/>
    </location>
</feature>
<name>A0AA36GJ24_CYLNA</name>
<comment type="caution">
    <text evidence="4">The sequence shown here is derived from an EMBL/GenBank/DDBJ whole genome shotgun (WGS) entry which is preliminary data.</text>
</comment>
<dbReference type="InterPro" id="IPR007284">
    <property type="entry name" value="Ground-like_dom"/>
</dbReference>
<evidence type="ECO:0000256" key="2">
    <source>
        <dbReference type="SAM" id="SignalP"/>
    </source>
</evidence>
<keyword evidence="5" id="KW-1185">Reference proteome</keyword>
<evidence type="ECO:0000259" key="3">
    <source>
        <dbReference type="Pfam" id="PF04155"/>
    </source>
</evidence>
<evidence type="ECO:0000313" key="4">
    <source>
        <dbReference type="EMBL" id="CAJ0591021.1"/>
    </source>
</evidence>
<gene>
    <name evidence="4" type="ORF">CYNAS_LOCUS3004</name>
</gene>
<dbReference type="Pfam" id="PF04155">
    <property type="entry name" value="Ground-like"/>
    <property type="match status" value="1"/>
</dbReference>
<organism evidence="4 5">
    <name type="scientific">Cylicocyclus nassatus</name>
    <name type="common">Nematode worm</name>
    <dbReference type="NCBI Taxonomy" id="53992"/>
    <lineage>
        <taxon>Eukaryota</taxon>
        <taxon>Metazoa</taxon>
        <taxon>Ecdysozoa</taxon>
        <taxon>Nematoda</taxon>
        <taxon>Chromadorea</taxon>
        <taxon>Rhabditida</taxon>
        <taxon>Rhabditina</taxon>
        <taxon>Rhabditomorpha</taxon>
        <taxon>Strongyloidea</taxon>
        <taxon>Strongylidae</taxon>
        <taxon>Cylicocyclus</taxon>
    </lineage>
</organism>
<feature type="signal peptide" evidence="2">
    <location>
        <begin position="1"/>
        <end position="17"/>
    </location>
</feature>
<feature type="compositionally biased region" description="Polar residues" evidence="1">
    <location>
        <begin position="96"/>
        <end position="111"/>
    </location>
</feature>
<dbReference type="Proteomes" id="UP001176961">
    <property type="component" value="Unassembled WGS sequence"/>
</dbReference>
<protein>
    <recommendedName>
        <fullName evidence="3">Ground-like domain-containing protein</fullName>
    </recommendedName>
</protein>
<feature type="chain" id="PRO_5041461040" description="Ground-like domain-containing protein" evidence="2">
    <location>
        <begin position="18"/>
        <end position="238"/>
    </location>
</feature>
<dbReference type="EMBL" id="CATQJL010000001">
    <property type="protein sequence ID" value="CAJ0591021.1"/>
    <property type="molecule type" value="Genomic_DNA"/>
</dbReference>
<evidence type="ECO:0000313" key="5">
    <source>
        <dbReference type="Proteomes" id="UP001176961"/>
    </source>
</evidence>
<keyword evidence="2" id="KW-0732">Signal</keyword>
<evidence type="ECO:0000256" key="1">
    <source>
        <dbReference type="SAM" id="MobiDB-lite"/>
    </source>
</evidence>
<sequence>MLLQLLLLQVLFPLSTAFFLPTPSCGCPPTNPSCPPQPGCQPIHGVTTHQVQTAPIALPDELEMRAAAFGIPIAQQHTPNNLEQFEKLVERQEAISSIPENSGTATVQETPDVSVRLETEEDMRRTPEGLVTPTEDALADNSASENEEEEESLPTTPIPEASSKCNSQVLKKLMLDQMTTNSSESKRKINVAAEEKFGGNVDVICSRGHFSYVFASNLYCEATKDLVTCIAFRQTAAI</sequence>
<proteinExistence type="predicted"/>